<dbReference type="AlphaFoldDB" id="A0A7Y9I6S2"/>
<protein>
    <submittedName>
        <fullName evidence="1">Uncharacterized protein</fullName>
    </submittedName>
</protein>
<accession>A0A7Y9I6S2</accession>
<dbReference type="RefSeq" id="WP_179747560.1">
    <property type="nucleotide sequence ID" value="NZ_JACCBU010000001.1"/>
</dbReference>
<evidence type="ECO:0000313" key="1">
    <source>
        <dbReference type="EMBL" id="NYE71328.1"/>
    </source>
</evidence>
<name>A0A7Y9I6S2_9ACTN</name>
<keyword evidence="2" id="KW-1185">Reference proteome</keyword>
<gene>
    <name evidence="1" type="ORF">BKA15_002657</name>
</gene>
<reference evidence="1 2" key="1">
    <citation type="submission" date="2020-07" db="EMBL/GenBank/DDBJ databases">
        <title>Sequencing the genomes of 1000 actinobacteria strains.</title>
        <authorList>
            <person name="Klenk H.-P."/>
        </authorList>
    </citation>
    <scope>NUCLEOTIDE SEQUENCE [LARGE SCALE GENOMIC DNA]</scope>
    <source>
        <strain evidence="1 2">DSM 22083</strain>
    </source>
</reference>
<comment type="caution">
    <text evidence="1">The sequence shown here is derived from an EMBL/GenBank/DDBJ whole genome shotgun (WGS) entry which is preliminary data.</text>
</comment>
<evidence type="ECO:0000313" key="2">
    <source>
        <dbReference type="Proteomes" id="UP000569914"/>
    </source>
</evidence>
<dbReference type="Proteomes" id="UP000569914">
    <property type="component" value="Unassembled WGS sequence"/>
</dbReference>
<organism evidence="1 2">
    <name type="scientific">Microlunatus parietis</name>
    <dbReference type="NCBI Taxonomy" id="682979"/>
    <lineage>
        <taxon>Bacteria</taxon>
        <taxon>Bacillati</taxon>
        <taxon>Actinomycetota</taxon>
        <taxon>Actinomycetes</taxon>
        <taxon>Propionibacteriales</taxon>
        <taxon>Propionibacteriaceae</taxon>
        <taxon>Microlunatus</taxon>
    </lineage>
</organism>
<proteinExistence type="predicted"/>
<dbReference type="EMBL" id="JACCBU010000001">
    <property type="protein sequence ID" value="NYE71328.1"/>
    <property type="molecule type" value="Genomic_DNA"/>
</dbReference>
<sequence>MAELDWILRNIEAVVDNGLGPESERYRTAEELITSFADDLTDLVTWSGRLRIILDQLGRAGTGDA</sequence>